<evidence type="ECO:0000313" key="12">
    <source>
        <dbReference type="EMBL" id="SUM57940.1"/>
    </source>
</evidence>
<dbReference type="InterPro" id="IPR045865">
    <property type="entry name" value="ACT-like_dom_sf"/>
</dbReference>
<evidence type="ECO:0000256" key="5">
    <source>
        <dbReference type="ARBA" id="ARBA00023141"/>
    </source>
</evidence>
<dbReference type="EMBL" id="UHDT01000001">
    <property type="protein sequence ID" value="SUM57940.1"/>
    <property type="molecule type" value="Genomic_DNA"/>
</dbReference>
<name>A0A0D6XQ41_9STAP</name>
<dbReference type="Gene3D" id="3.30.70.260">
    <property type="match status" value="1"/>
</dbReference>
<dbReference type="GO" id="GO:0004664">
    <property type="term" value="F:prephenate dehydratase activity"/>
    <property type="evidence" value="ECO:0007669"/>
    <property type="project" value="UniProtKB-EC"/>
</dbReference>
<dbReference type="GO" id="GO:0009094">
    <property type="term" value="P:L-phenylalanine biosynthetic process"/>
    <property type="evidence" value="ECO:0007669"/>
    <property type="project" value="UniProtKB-UniPathway"/>
</dbReference>
<evidence type="ECO:0000256" key="8">
    <source>
        <dbReference type="ARBA" id="ARBA00047848"/>
    </source>
</evidence>
<keyword evidence="4" id="KW-0028">Amino-acid biosynthesis</keyword>
<dbReference type="Gene3D" id="3.40.190.10">
    <property type="entry name" value="Periplasmic binding protein-like II"/>
    <property type="match status" value="2"/>
</dbReference>
<dbReference type="PANTHER" id="PTHR21022">
    <property type="entry name" value="PREPHENATE DEHYDRATASE P PROTEIN"/>
    <property type="match status" value="1"/>
</dbReference>
<keyword evidence="6" id="KW-0584">Phenylalanine biosynthesis</keyword>
<evidence type="ECO:0000256" key="4">
    <source>
        <dbReference type="ARBA" id="ARBA00022605"/>
    </source>
</evidence>
<evidence type="ECO:0000256" key="6">
    <source>
        <dbReference type="ARBA" id="ARBA00023222"/>
    </source>
</evidence>
<dbReference type="SUPFAM" id="SSF53850">
    <property type="entry name" value="Periplasmic binding protein-like II"/>
    <property type="match status" value="1"/>
</dbReference>
<sequence>MKLYYLGPQGTFSYLAAQQYCGTDKTTTLVAKTQLYEVMTALLDDPQSQAIVPIENAIEGTINIVADTLVEQPFTVVDEVLLDISFGLYGKPGQQLRDITKVFSIGPAISQTQKFIHQHHFAYDYTTSTIAALDHIDDTTAAIIPLGSGEMYGYTPLATHIEDFTHNQTRFLVLQHADTVTQPSGDTCLLVITPQRDQPGLLASILNTFALFNVNLSWIESRPLKTQLGMYRFFVQADCPNEQDLNKIVTILETLDFDIQSLGRFNK</sequence>
<keyword evidence="13" id="KW-1185">Reference proteome</keyword>
<evidence type="ECO:0000256" key="7">
    <source>
        <dbReference type="ARBA" id="ARBA00023239"/>
    </source>
</evidence>
<dbReference type="Proteomes" id="UP000254100">
    <property type="component" value="Unassembled WGS sequence"/>
</dbReference>
<evidence type="ECO:0000259" key="10">
    <source>
        <dbReference type="PROSITE" id="PS51671"/>
    </source>
</evidence>
<reference evidence="11 13" key="1">
    <citation type="submission" date="2015-01" db="EMBL/GenBank/DDBJ databases">
        <authorList>
            <person name="Guo J."/>
        </authorList>
    </citation>
    <scope>NUCLEOTIDE SEQUENCE [LARGE SCALE GENOMIC DNA]</scope>
    <source>
        <strain evidence="11 13">DSM 22147</strain>
    </source>
</reference>
<evidence type="ECO:0000313" key="13">
    <source>
        <dbReference type="Proteomes" id="UP000032366"/>
    </source>
</evidence>
<gene>
    <name evidence="12" type="primary">pheA</name>
    <name evidence="12" type="ORF">NCTC13832_01670</name>
    <name evidence="11" type="ORF">TP70_07240</name>
</gene>
<dbReference type="PROSITE" id="PS51671">
    <property type="entry name" value="ACT"/>
    <property type="match status" value="1"/>
</dbReference>
<protein>
    <recommendedName>
        <fullName evidence="3">Prephenate dehydratase</fullName>
        <ecNumber evidence="2">4.2.1.51</ecNumber>
    </recommendedName>
</protein>
<dbReference type="CDD" id="cd04905">
    <property type="entry name" value="ACT_CM-PDT"/>
    <property type="match status" value="1"/>
</dbReference>
<dbReference type="AlphaFoldDB" id="A0A0D6XQ41"/>
<dbReference type="PROSITE" id="PS51171">
    <property type="entry name" value="PREPHENATE_DEHYDR_3"/>
    <property type="match status" value="1"/>
</dbReference>
<keyword evidence="5" id="KW-0057">Aromatic amino acid biosynthesis</keyword>
<organism evidence="12 14">
    <name type="scientific">Staphylococcus microti</name>
    <dbReference type="NCBI Taxonomy" id="569857"/>
    <lineage>
        <taxon>Bacteria</taxon>
        <taxon>Bacillati</taxon>
        <taxon>Bacillota</taxon>
        <taxon>Bacilli</taxon>
        <taxon>Bacillales</taxon>
        <taxon>Staphylococcaceae</taxon>
        <taxon>Staphylococcus</taxon>
    </lineage>
</organism>
<reference evidence="12 14" key="2">
    <citation type="submission" date="2018-06" db="EMBL/GenBank/DDBJ databases">
        <authorList>
            <consortium name="Pathogen Informatics"/>
            <person name="Doyle S."/>
        </authorList>
    </citation>
    <scope>NUCLEOTIDE SEQUENCE [LARGE SCALE GENOMIC DNA]</scope>
    <source>
        <strain evidence="12 14">NCTC13832</strain>
    </source>
</reference>
<dbReference type="GO" id="GO:0005737">
    <property type="term" value="C:cytoplasm"/>
    <property type="evidence" value="ECO:0007669"/>
    <property type="project" value="TreeGrafter"/>
</dbReference>
<dbReference type="InterPro" id="IPR001086">
    <property type="entry name" value="Preph_deHydtase"/>
</dbReference>
<dbReference type="InterPro" id="IPR002912">
    <property type="entry name" value="ACT_dom"/>
</dbReference>
<dbReference type="Pfam" id="PF00800">
    <property type="entry name" value="PDT"/>
    <property type="match status" value="1"/>
</dbReference>
<comment type="catalytic activity">
    <reaction evidence="8">
        <text>prephenate + H(+) = 3-phenylpyruvate + CO2 + H2O</text>
        <dbReference type="Rhea" id="RHEA:21648"/>
        <dbReference type="ChEBI" id="CHEBI:15377"/>
        <dbReference type="ChEBI" id="CHEBI:15378"/>
        <dbReference type="ChEBI" id="CHEBI:16526"/>
        <dbReference type="ChEBI" id="CHEBI:18005"/>
        <dbReference type="ChEBI" id="CHEBI:29934"/>
        <dbReference type="EC" id="4.2.1.51"/>
    </reaction>
</comment>
<dbReference type="UniPathway" id="UPA00121">
    <property type="reaction ID" value="UER00345"/>
</dbReference>
<dbReference type="SUPFAM" id="SSF55021">
    <property type="entry name" value="ACT-like"/>
    <property type="match status" value="1"/>
</dbReference>
<dbReference type="EC" id="4.2.1.51" evidence="2"/>
<evidence type="ECO:0000259" key="9">
    <source>
        <dbReference type="PROSITE" id="PS51171"/>
    </source>
</evidence>
<evidence type="ECO:0000313" key="11">
    <source>
        <dbReference type="EMBL" id="KIX90540.1"/>
    </source>
</evidence>
<evidence type="ECO:0000256" key="2">
    <source>
        <dbReference type="ARBA" id="ARBA00013147"/>
    </source>
</evidence>
<evidence type="ECO:0000313" key="14">
    <source>
        <dbReference type="Proteomes" id="UP000254100"/>
    </source>
</evidence>
<feature type="domain" description="ACT" evidence="10">
    <location>
        <begin position="190"/>
        <end position="267"/>
    </location>
</feature>
<evidence type="ECO:0000256" key="1">
    <source>
        <dbReference type="ARBA" id="ARBA00004741"/>
    </source>
</evidence>
<accession>A0A0D6XQ41</accession>
<dbReference type="STRING" id="569857.TP70_07240"/>
<dbReference type="PANTHER" id="PTHR21022:SF19">
    <property type="entry name" value="PREPHENATE DEHYDRATASE-RELATED"/>
    <property type="match status" value="1"/>
</dbReference>
<proteinExistence type="predicted"/>
<feature type="domain" description="Prephenate dehydratase" evidence="9">
    <location>
        <begin position="2"/>
        <end position="176"/>
    </location>
</feature>
<keyword evidence="7 12" id="KW-0456">Lyase</keyword>
<dbReference type="EMBL" id="JXWY01000042">
    <property type="protein sequence ID" value="KIX90540.1"/>
    <property type="molecule type" value="Genomic_DNA"/>
</dbReference>
<evidence type="ECO:0000256" key="3">
    <source>
        <dbReference type="ARBA" id="ARBA00021872"/>
    </source>
</evidence>
<comment type="pathway">
    <text evidence="1">Amino-acid biosynthesis; L-phenylalanine biosynthesis; phenylpyruvate from prephenate: step 1/1.</text>
</comment>
<dbReference type="RefSeq" id="WP_044360716.1">
    <property type="nucleotide sequence ID" value="NZ_JXWY01000042.1"/>
</dbReference>
<dbReference type="Proteomes" id="UP000032366">
    <property type="component" value="Unassembled WGS sequence"/>
</dbReference>
<dbReference type="OrthoDB" id="9802281at2"/>